<dbReference type="Proteomes" id="UP001178148">
    <property type="component" value="Unassembled WGS sequence"/>
</dbReference>
<dbReference type="AlphaFoldDB" id="A0AA90NSW0"/>
<evidence type="ECO:0000313" key="2">
    <source>
        <dbReference type="Proteomes" id="UP001178148"/>
    </source>
</evidence>
<reference evidence="1 2" key="1">
    <citation type="journal article" date="2023" name="bioRxiv">
        <title>An intranuclear bacterial parasite of deep-sea mussels expresses apoptosis inhibitors acquired from its host.</title>
        <authorList>
            <person name="Gonzalez Porras M.A."/>
            <person name="Assie A."/>
            <person name="Tietjen M."/>
            <person name="Violette M."/>
            <person name="Kleiner M."/>
            <person name="Gruber-Vodicka H."/>
            <person name="Dubilier N."/>
            <person name="Leisch N."/>
        </authorList>
    </citation>
    <scope>NUCLEOTIDE SEQUENCE [LARGE SCALE GENOMIC DNA]</scope>
    <source>
        <strain evidence="1">IAP13</strain>
    </source>
</reference>
<keyword evidence="2" id="KW-1185">Reference proteome</keyword>
<name>A0AA90NSW0_9GAMM</name>
<accession>A0AA90NSW0</accession>
<comment type="caution">
    <text evidence="1">The sequence shown here is derived from an EMBL/GenBank/DDBJ whole genome shotgun (WGS) entry which is preliminary data.</text>
</comment>
<sequence>MNKAGERDPEMHQTKKCRQWHFCMMSHIGVDVRTWVTHSLMITAANEHNLIKLKIYYMVIKSSYSPTPVIVPQKAGRVERYIFLLAYRVTFGYVKFGRNIQGSITL</sequence>
<protein>
    <submittedName>
        <fullName evidence="1">Uncharacterized protein</fullName>
    </submittedName>
</protein>
<organism evidence="1 2">
    <name type="scientific">Candidatus Endonucleibacter bathymodioli</name>
    <dbReference type="NCBI Taxonomy" id="539814"/>
    <lineage>
        <taxon>Bacteria</taxon>
        <taxon>Pseudomonadati</taxon>
        <taxon>Pseudomonadota</taxon>
        <taxon>Gammaproteobacteria</taxon>
        <taxon>Oceanospirillales</taxon>
        <taxon>Endozoicomonadaceae</taxon>
        <taxon>Candidatus Endonucleibacter</taxon>
    </lineage>
</organism>
<proteinExistence type="predicted"/>
<dbReference type="EMBL" id="JASXSV010000022">
    <property type="protein sequence ID" value="MDP0589864.1"/>
    <property type="molecule type" value="Genomic_DNA"/>
</dbReference>
<gene>
    <name evidence="1" type="ORF">QS748_12025</name>
</gene>
<dbReference type="PANTHER" id="PTHR35604">
    <property type="entry name" value="TRANSPOSASE INSH FOR INSERTION SEQUENCE ELEMENT IS5A-RELATED"/>
    <property type="match status" value="1"/>
</dbReference>
<evidence type="ECO:0000313" key="1">
    <source>
        <dbReference type="EMBL" id="MDP0589864.1"/>
    </source>
</evidence>
<dbReference type="PANTHER" id="PTHR35604:SF2">
    <property type="entry name" value="TRANSPOSASE INSH FOR INSERTION SEQUENCE ELEMENT IS5A-RELATED"/>
    <property type="match status" value="1"/>
</dbReference>